<evidence type="ECO:0000256" key="1">
    <source>
        <dbReference type="ARBA" id="ARBA00010751"/>
    </source>
</evidence>
<dbReference type="Gene3D" id="3.30.110.70">
    <property type="entry name" value="Hypothetical protein apc22750. Chain B"/>
    <property type="match status" value="1"/>
</dbReference>
<dbReference type="HAMAP" id="MF_00338">
    <property type="entry name" value="UPF0145"/>
    <property type="match status" value="1"/>
</dbReference>
<accession>A0A1C2JG79</accession>
<dbReference type="RefSeq" id="WP_065973681.1">
    <property type="nucleotide sequence ID" value="NZ_LWRY01000011.1"/>
</dbReference>
<dbReference type="PANTHER" id="PTHR34068:SF2">
    <property type="entry name" value="UPF0145 PROTEIN SCO3412"/>
    <property type="match status" value="1"/>
</dbReference>
<dbReference type="OrthoDB" id="9796448at2"/>
<dbReference type="Pfam" id="PF01906">
    <property type="entry name" value="YbjQ_1"/>
    <property type="match status" value="1"/>
</dbReference>
<dbReference type="AlphaFoldDB" id="A0A1C2JG79"/>
<evidence type="ECO:0000256" key="2">
    <source>
        <dbReference type="HAMAP-Rule" id="MF_00338"/>
    </source>
</evidence>
<dbReference type="PANTHER" id="PTHR34068">
    <property type="entry name" value="UPF0145 PROTEIN YBJQ"/>
    <property type="match status" value="1"/>
</dbReference>
<evidence type="ECO:0000313" key="3">
    <source>
        <dbReference type="EMBL" id="OCX75655.1"/>
    </source>
</evidence>
<sequence length="115" mass="12155">MENNVLILTINDCPGMRVVRVIGPVYGTSVRSRNIVGNLLGGIRAVFGGKQGGYLKMIAQTRDDALEQLAEHARSIGANAVLGMRFDSGEFDAGQGQAMNEITAYGTAVVVEALS</sequence>
<comment type="caution">
    <text evidence="3">The sequence shown here is derived from an EMBL/GenBank/DDBJ whole genome shotgun (WGS) entry which is preliminary data.</text>
</comment>
<gene>
    <name evidence="3" type="ORF">A6M23_01670</name>
</gene>
<dbReference type="InterPro" id="IPR002765">
    <property type="entry name" value="UPF0145_YbjQ-like"/>
</dbReference>
<proteinExistence type="inferred from homology"/>
<dbReference type="EMBL" id="LWRY01000011">
    <property type="protein sequence ID" value="OCX75655.1"/>
    <property type="molecule type" value="Genomic_DNA"/>
</dbReference>
<name>A0A1C2JG79_ACITH</name>
<reference evidence="3" key="1">
    <citation type="journal article" date="2016" name="Int. J. Mol. Sci.">
        <title>Comparative genomics of the extreme acidophile Acidithiobacillus thiooxidans reveals intraspecific divergence and niche adaptation.</title>
        <authorList>
            <person name="Zhang X."/>
            <person name="Feng X."/>
            <person name="Tao J."/>
            <person name="Ma L."/>
            <person name="Xiao Y."/>
            <person name="Liang Y."/>
            <person name="Liu X."/>
            <person name="Yin H."/>
        </authorList>
    </citation>
    <scope>NUCLEOTIDE SEQUENCE [LARGE SCALE GENOMIC DNA]</scope>
    <source>
        <strain evidence="3">DXS-W</strain>
    </source>
</reference>
<dbReference type="InterPro" id="IPR035439">
    <property type="entry name" value="UPF0145_dom_sf"/>
</dbReference>
<keyword evidence="4" id="KW-1185">Reference proteome</keyword>
<evidence type="ECO:0000313" key="4">
    <source>
        <dbReference type="Proteomes" id="UP000095008"/>
    </source>
</evidence>
<comment type="similarity">
    <text evidence="1 2">Belongs to the UPF0145 family.</text>
</comment>
<dbReference type="SUPFAM" id="SSF117782">
    <property type="entry name" value="YbjQ-like"/>
    <property type="match status" value="1"/>
</dbReference>
<organism evidence="3 4">
    <name type="scientific">Acidithiobacillus thiooxidans</name>
    <name type="common">Thiobacillus thiooxidans</name>
    <dbReference type="NCBI Taxonomy" id="930"/>
    <lineage>
        <taxon>Bacteria</taxon>
        <taxon>Pseudomonadati</taxon>
        <taxon>Pseudomonadota</taxon>
        <taxon>Acidithiobacillia</taxon>
        <taxon>Acidithiobacillales</taxon>
        <taxon>Acidithiobacillaceae</taxon>
        <taxon>Acidithiobacillus</taxon>
    </lineage>
</organism>
<protein>
    <recommendedName>
        <fullName evidence="2">UPF0145 protein A6M23_01670</fullName>
    </recommendedName>
</protein>
<dbReference type="Proteomes" id="UP000095008">
    <property type="component" value="Unassembled WGS sequence"/>
</dbReference>